<dbReference type="GO" id="GO:0046813">
    <property type="term" value="P:receptor-mediated virion attachment to host cell"/>
    <property type="evidence" value="ECO:0007669"/>
    <property type="project" value="TreeGrafter"/>
</dbReference>
<keyword evidence="1" id="KW-0677">Repeat</keyword>
<keyword evidence="2 3" id="KW-0802">TPR repeat</keyword>
<dbReference type="PANTHER" id="PTHR44858">
    <property type="entry name" value="TETRATRICOPEPTIDE REPEAT PROTEIN 6"/>
    <property type="match status" value="1"/>
</dbReference>
<dbReference type="InterPro" id="IPR011990">
    <property type="entry name" value="TPR-like_helical_dom_sf"/>
</dbReference>
<comment type="caution">
    <text evidence="4">The sequence shown here is derived from an EMBL/GenBank/DDBJ whole genome shotgun (WGS) entry which is preliminary data.</text>
</comment>
<dbReference type="Pfam" id="PF13181">
    <property type="entry name" value="TPR_8"/>
    <property type="match status" value="1"/>
</dbReference>
<dbReference type="Proteomes" id="UP000248706">
    <property type="component" value="Unassembled WGS sequence"/>
</dbReference>
<dbReference type="SUPFAM" id="SSF48452">
    <property type="entry name" value="TPR-like"/>
    <property type="match status" value="1"/>
</dbReference>
<reference evidence="4 5" key="1">
    <citation type="submission" date="2016-08" db="EMBL/GenBank/DDBJ databases">
        <title>Analysis of Carbohydrate Active Enzymes in Thermogemmatispora T81 Reveals Carbohydrate Degradation Ability.</title>
        <authorList>
            <person name="Tomazini A."/>
            <person name="Lal S."/>
            <person name="Stott M."/>
            <person name="Henrissat B."/>
            <person name="Polikarpov I."/>
            <person name="Sparling R."/>
            <person name="Levin D.B."/>
        </authorList>
    </citation>
    <scope>NUCLEOTIDE SEQUENCE [LARGE SCALE GENOMIC DNA]</scope>
    <source>
        <strain evidence="4 5">T81</strain>
    </source>
</reference>
<dbReference type="PANTHER" id="PTHR44858:SF1">
    <property type="entry name" value="UDP-N-ACETYLGLUCOSAMINE--PEPTIDE N-ACETYLGLUCOSAMINYLTRANSFERASE SPINDLY-RELATED"/>
    <property type="match status" value="1"/>
</dbReference>
<proteinExistence type="predicted"/>
<sequence>MEAVILRALAKQPAERFPSVEAFAAALKQAAARLQSLDLSQAISASDAVAYRHHGALYEQQGDVEQAPADFNEALRLDSAYAVAYVSRADLGVKQGSFERALADYTEAIRLDSSLAVAYTNRGLAQLLPGQV</sequence>
<dbReference type="Gene3D" id="1.25.40.10">
    <property type="entry name" value="Tetratricopeptide repeat domain"/>
    <property type="match status" value="2"/>
</dbReference>
<evidence type="ECO:0000313" key="5">
    <source>
        <dbReference type="Proteomes" id="UP000248706"/>
    </source>
</evidence>
<dbReference type="SMART" id="SM00028">
    <property type="entry name" value="TPR"/>
    <property type="match status" value="2"/>
</dbReference>
<dbReference type="InterPro" id="IPR050498">
    <property type="entry name" value="Ycf3"/>
</dbReference>
<name>A0A328VEL2_9CHLR</name>
<organism evidence="4 5">
    <name type="scientific">Thermogemmatispora tikiterensis</name>
    <dbReference type="NCBI Taxonomy" id="1825093"/>
    <lineage>
        <taxon>Bacteria</taxon>
        <taxon>Bacillati</taxon>
        <taxon>Chloroflexota</taxon>
        <taxon>Ktedonobacteria</taxon>
        <taxon>Thermogemmatisporales</taxon>
        <taxon>Thermogemmatisporaceae</taxon>
        <taxon>Thermogemmatispora</taxon>
    </lineage>
</organism>
<keyword evidence="5" id="KW-1185">Reference proteome</keyword>
<dbReference type="GO" id="GO:0009279">
    <property type="term" value="C:cell outer membrane"/>
    <property type="evidence" value="ECO:0007669"/>
    <property type="project" value="TreeGrafter"/>
</dbReference>
<evidence type="ECO:0000256" key="2">
    <source>
        <dbReference type="ARBA" id="ARBA00022803"/>
    </source>
</evidence>
<feature type="repeat" description="TPR" evidence="3">
    <location>
        <begin position="48"/>
        <end position="81"/>
    </location>
</feature>
<dbReference type="AlphaFoldDB" id="A0A328VEL2"/>
<evidence type="ECO:0000256" key="1">
    <source>
        <dbReference type="ARBA" id="ARBA00022737"/>
    </source>
</evidence>
<protein>
    <submittedName>
        <fullName evidence="4">Uncharacterized protein</fullName>
    </submittedName>
</protein>
<dbReference type="EMBL" id="MCIF01000002">
    <property type="protein sequence ID" value="RAQ93983.1"/>
    <property type="molecule type" value="Genomic_DNA"/>
</dbReference>
<evidence type="ECO:0000313" key="4">
    <source>
        <dbReference type="EMBL" id="RAQ93983.1"/>
    </source>
</evidence>
<gene>
    <name evidence="4" type="ORF">A4R35_00465</name>
</gene>
<dbReference type="Pfam" id="PF13414">
    <property type="entry name" value="TPR_11"/>
    <property type="match status" value="1"/>
</dbReference>
<dbReference type="PROSITE" id="PS50005">
    <property type="entry name" value="TPR"/>
    <property type="match status" value="2"/>
</dbReference>
<dbReference type="InterPro" id="IPR019734">
    <property type="entry name" value="TPR_rpt"/>
</dbReference>
<evidence type="ECO:0000256" key="3">
    <source>
        <dbReference type="PROSITE-ProRule" id="PRU00339"/>
    </source>
</evidence>
<feature type="repeat" description="TPR" evidence="3">
    <location>
        <begin position="82"/>
        <end position="115"/>
    </location>
</feature>
<dbReference type="RefSeq" id="WP_189361172.1">
    <property type="nucleotide sequence ID" value="NZ_MCIF01000002.1"/>
</dbReference>
<accession>A0A328VEL2</accession>